<evidence type="ECO:0000313" key="2">
    <source>
        <dbReference type="Proteomes" id="UP000030988"/>
    </source>
</evidence>
<reference evidence="1 2" key="1">
    <citation type="submission" date="2014-11" db="EMBL/GenBank/DDBJ databases">
        <title>Draft genome sequence of Kirrobacter mercurialis.</title>
        <authorList>
            <person name="Coil D.A."/>
            <person name="Eisen J.A."/>
        </authorList>
    </citation>
    <scope>NUCLEOTIDE SEQUENCE [LARGE SCALE GENOMIC DNA]</scope>
    <source>
        <strain evidence="1 2">Coronado</strain>
    </source>
</reference>
<gene>
    <name evidence="1" type="ORF">PK98_14190</name>
</gene>
<evidence type="ECO:0008006" key="3">
    <source>
        <dbReference type="Google" id="ProtNLM"/>
    </source>
</evidence>
<dbReference type="OrthoDB" id="7595996at2"/>
<evidence type="ECO:0000313" key="1">
    <source>
        <dbReference type="EMBL" id="KHL24988.1"/>
    </source>
</evidence>
<comment type="caution">
    <text evidence="1">The sequence shown here is derived from an EMBL/GenBank/DDBJ whole genome shotgun (WGS) entry which is preliminary data.</text>
</comment>
<dbReference type="RefSeq" id="WP_039097458.1">
    <property type="nucleotide sequence ID" value="NZ_JTDN01000002.1"/>
</dbReference>
<dbReference type="AlphaFoldDB" id="A0A0B2BTV2"/>
<dbReference type="Proteomes" id="UP000030988">
    <property type="component" value="Unassembled WGS sequence"/>
</dbReference>
<protein>
    <recommendedName>
        <fullName evidence="3">HEPN domain-containing protein</fullName>
    </recommendedName>
</protein>
<name>A0A0B2BTV2_9SPHN</name>
<proteinExistence type="predicted"/>
<accession>A0A0B2BTV2</accession>
<sequence length="157" mass="17514">MNEDYARDLWHMGASHALAAAAVARRAQEWAEVSGAENPEIAVTNGRYSPSIFLLIGYSLEILLKTACIAHGSDPKELRDIGHDLEAALTSAERLGFCSSAPQLRKIVELLRQPHREHHFRYSGMDDFPLPADVDEVLGNLNHLAWELEVMLFPQDP</sequence>
<keyword evidence="2" id="KW-1185">Reference proteome</keyword>
<dbReference type="EMBL" id="JTDN01000002">
    <property type="protein sequence ID" value="KHL24988.1"/>
    <property type="molecule type" value="Genomic_DNA"/>
</dbReference>
<organism evidence="1 2">
    <name type="scientific">Croceibacterium mercuriale</name>
    <dbReference type="NCBI Taxonomy" id="1572751"/>
    <lineage>
        <taxon>Bacteria</taxon>
        <taxon>Pseudomonadati</taxon>
        <taxon>Pseudomonadota</taxon>
        <taxon>Alphaproteobacteria</taxon>
        <taxon>Sphingomonadales</taxon>
        <taxon>Erythrobacteraceae</taxon>
        <taxon>Croceibacterium</taxon>
    </lineage>
</organism>